<keyword evidence="3" id="KW-0813">Transport</keyword>
<accession>A0A0C3RDZ5</accession>
<evidence type="ECO:0000256" key="1">
    <source>
        <dbReference type="ARBA" id="ARBA00004196"/>
    </source>
</evidence>
<dbReference type="AlphaFoldDB" id="A0A0C3RDZ5"/>
<evidence type="ECO:0000259" key="4">
    <source>
        <dbReference type="Pfam" id="PF25917"/>
    </source>
</evidence>
<keyword evidence="7" id="KW-1185">Reference proteome</keyword>
<sequence length="355" mass="39296">MTNKFILLVLSMVLLLGACRTSKTGRTQGKMVVKADTVKDHQGELSIVYPGKIKAASDVNLAFRVAGPILRMPLEVGAFVKKGTVIAEIDPRDYEIQFSATEAEFRQVKGEAERVIELYNRKSVPVNDYEKAVYGLRQITAKYNAHRNALEDTRLLAPFDGYIQKKIFNPHETVNAGIPVISMINSAYFDVEIDIPSSDYVRQALFKSFSCTIDVFPDKVFPLELIEVTRKANLNQLYKMRLRLRPEKGFDIAAGMSVNVNIEYNPQISELTIIPLSAVFENRGDAAVWVYNPSTRTVSTREIKLGKILKDGTVIVAQGLKVGEIVISAGVHGLNEGMEVELLKGVSSTNVGGLL</sequence>
<protein>
    <submittedName>
        <fullName evidence="6">RND transporter</fullName>
    </submittedName>
</protein>
<evidence type="ECO:0000256" key="2">
    <source>
        <dbReference type="ARBA" id="ARBA00009477"/>
    </source>
</evidence>
<dbReference type="OrthoDB" id="9784685at2"/>
<dbReference type="GO" id="GO:0015562">
    <property type="term" value="F:efflux transmembrane transporter activity"/>
    <property type="evidence" value="ECO:0007669"/>
    <property type="project" value="TreeGrafter"/>
</dbReference>
<dbReference type="Gene3D" id="2.40.420.20">
    <property type="match status" value="1"/>
</dbReference>
<dbReference type="PROSITE" id="PS51257">
    <property type="entry name" value="PROKAR_LIPOPROTEIN"/>
    <property type="match status" value="1"/>
</dbReference>
<evidence type="ECO:0000313" key="6">
    <source>
        <dbReference type="EMBL" id="KIO44601.1"/>
    </source>
</evidence>
<dbReference type="NCBIfam" id="TIGR01730">
    <property type="entry name" value="RND_mfp"/>
    <property type="match status" value="1"/>
</dbReference>
<dbReference type="SUPFAM" id="SSF111369">
    <property type="entry name" value="HlyD-like secretion proteins"/>
    <property type="match status" value="1"/>
</dbReference>
<name>A0A0C3RDZ5_9PORP</name>
<organism evidence="6 7">
    <name type="scientific">Sanguibacteroides justesenii</name>
    <dbReference type="NCBI Taxonomy" id="1547597"/>
    <lineage>
        <taxon>Bacteria</taxon>
        <taxon>Pseudomonadati</taxon>
        <taxon>Bacteroidota</taxon>
        <taxon>Bacteroidia</taxon>
        <taxon>Bacteroidales</taxon>
        <taxon>Porphyromonadaceae</taxon>
        <taxon>Sanguibacteroides</taxon>
    </lineage>
</organism>
<dbReference type="Proteomes" id="UP000031980">
    <property type="component" value="Unassembled WGS sequence"/>
</dbReference>
<comment type="similarity">
    <text evidence="2">Belongs to the membrane fusion protein (MFP) (TC 8.A.1) family.</text>
</comment>
<dbReference type="Gene3D" id="2.40.30.170">
    <property type="match status" value="1"/>
</dbReference>
<feature type="domain" description="Multidrug resistance protein MdtA-like barrel-sandwich hybrid" evidence="4">
    <location>
        <begin position="59"/>
        <end position="177"/>
    </location>
</feature>
<evidence type="ECO:0000256" key="3">
    <source>
        <dbReference type="ARBA" id="ARBA00022448"/>
    </source>
</evidence>
<dbReference type="InterPro" id="IPR006143">
    <property type="entry name" value="RND_pump_MFP"/>
</dbReference>
<dbReference type="GO" id="GO:1990281">
    <property type="term" value="C:efflux pump complex"/>
    <property type="evidence" value="ECO:0007669"/>
    <property type="project" value="TreeGrafter"/>
</dbReference>
<dbReference type="Pfam" id="PF25967">
    <property type="entry name" value="RND-MFP_C"/>
    <property type="match status" value="1"/>
</dbReference>
<dbReference type="Gene3D" id="2.40.50.100">
    <property type="match status" value="1"/>
</dbReference>
<dbReference type="InterPro" id="IPR058627">
    <property type="entry name" value="MdtA-like_C"/>
</dbReference>
<evidence type="ECO:0000313" key="7">
    <source>
        <dbReference type="Proteomes" id="UP000031980"/>
    </source>
</evidence>
<dbReference type="InterPro" id="IPR058625">
    <property type="entry name" value="MdtA-like_BSH"/>
</dbReference>
<feature type="domain" description="Multidrug resistance protein MdtA-like C-terminal permuted SH3" evidence="5">
    <location>
        <begin position="273"/>
        <end position="330"/>
    </location>
</feature>
<comment type="caution">
    <text evidence="6">The sequence shown here is derived from an EMBL/GenBank/DDBJ whole genome shotgun (WGS) entry which is preliminary data.</text>
</comment>
<dbReference type="PANTHER" id="PTHR30469">
    <property type="entry name" value="MULTIDRUG RESISTANCE PROTEIN MDTA"/>
    <property type="match status" value="1"/>
</dbReference>
<dbReference type="Gene3D" id="1.10.287.470">
    <property type="entry name" value="Helix hairpin bin"/>
    <property type="match status" value="1"/>
</dbReference>
<evidence type="ECO:0000259" key="5">
    <source>
        <dbReference type="Pfam" id="PF25967"/>
    </source>
</evidence>
<dbReference type="PANTHER" id="PTHR30469:SF15">
    <property type="entry name" value="HLYD FAMILY OF SECRETION PROTEINS"/>
    <property type="match status" value="1"/>
</dbReference>
<dbReference type="Pfam" id="PF25917">
    <property type="entry name" value="BSH_RND"/>
    <property type="match status" value="1"/>
</dbReference>
<dbReference type="RefSeq" id="WP_041505309.1">
    <property type="nucleotide sequence ID" value="NZ_JPIU01000039.1"/>
</dbReference>
<gene>
    <name evidence="6" type="ORF">BA92_10510</name>
</gene>
<reference evidence="6 7" key="1">
    <citation type="submission" date="2014-07" db="EMBL/GenBank/DDBJ databases">
        <title>Porphyromonadaceae bacterium OUH 308042 = ATCC BAA-2681 = DSM 28342 draft genome.</title>
        <authorList>
            <person name="Sydenham T.V."/>
            <person name="Hasman H."/>
            <person name="Justensen U.S."/>
        </authorList>
    </citation>
    <scope>NUCLEOTIDE SEQUENCE [LARGE SCALE GENOMIC DNA]</scope>
    <source>
        <strain evidence="6 7">OUH 308042</strain>
    </source>
</reference>
<dbReference type="EMBL" id="JPIU01000039">
    <property type="protein sequence ID" value="KIO44601.1"/>
    <property type="molecule type" value="Genomic_DNA"/>
</dbReference>
<proteinExistence type="inferred from homology"/>
<comment type="subcellular location">
    <subcellularLocation>
        <location evidence="1">Cell envelope</location>
    </subcellularLocation>
</comment>